<evidence type="ECO:0000313" key="1">
    <source>
        <dbReference type="EMBL" id="ASK40993.1"/>
    </source>
</evidence>
<dbReference type="RefSeq" id="WP_172690597.1">
    <property type="nucleotide sequence ID" value="NZ_JAAMEK010000058.1"/>
</dbReference>
<accession>A0A2Z2PDW1</accession>
<name>A0A2Z2PDW1_RHIRH</name>
<dbReference type="EMBL" id="KY000027">
    <property type="protein sequence ID" value="ASK40993.1"/>
    <property type="molecule type" value="Genomic_DNA"/>
</dbReference>
<dbReference type="AlphaFoldDB" id="A0A2Z2PDW1"/>
<protein>
    <submittedName>
        <fullName evidence="1">Uncharacterized protein</fullName>
    </submittedName>
</protein>
<reference evidence="1" key="1">
    <citation type="submission" date="2016-10" db="EMBL/GenBank/DDBJ databases">
        <title>Agrobacterium Ti plasmids: Classification based on T-DNA and Vir regions organization.</title>
        <authorList>
            <person name="Nabi N."/>
            <person name="Vial L."/>
            <person name="Ben Hafsa A."/>
            <person name="Chapulliot D."/>
            <person name="Berard A."/>
            <person name="Chauveau A."/>
            <person name="Le Paslier M.-C."/>
            <person name="Harzallah Skhiri F."/>
            <person name="Brunel D."/>
            <person name="Nesme X."/>
            <person name="Chaouachi M."/>
        </authorList>
    </citation>
    <scope>NUCLEOTIDE SEQUENCE</scope>
    <source>
        <strain evidence="1">CFBP2692</strain>
        <plasmid evidence="1">pTi_CFBP2692</plasmid>
    </source>
</reference>
<organism evidence="1">
    <name type="scientific">Rhizobium rhizogenes</name>
    <name type="common">Agrobacterium rhizogenes</name>
    <dbReference type="NCBI Taxonomy" id="359"/>
    <lineage>
        <taxon>Bacteria</taxon>
        <taxon>Pseudomonadati</taxon>
        <taxon>Pseudomonadota</taxon>
        <taxon>Alphaproteobacteria</taxon>
        <taxon>Hyphomicrobiales</taxon>
        <taxon>Rhizobiaceae</taxon>
        <taxon>Rhizobium/Agrobacterium group</taxon>
        <taxon>Rhizobium</taxon>
    </lineage>
</organism>
<proteinExistence type="predicted"/>
<sequence>MILSSFVPPKATWLPPEFAGGSRRETERDIPQQMKLKQRNQPGDGVTKACKDAGKEMPDLIDNYRPLRLKAVVAATTVKASAPEPTGCENAETGSLPWVFSEMPFSD</sequence>
<keyword evidence="1" id="KW-0614">Plasmid</keyword>
<geneLocation type="plasmid" evidence="1">
    <name>pTi_CFBP2692</name>
</geneLocation>